<feature type="compositionally biased region" description="Basic and acidic residues" evidence="1">
    <location>
        <begin position="1"/>
        <end position="21"/>
    </location>
</feature>
<protein>
    <submittedName>
        <fullName evidence="2">Uncharacterized protein</fullName>
    </submittedName>
</protein>
<dbReference type="HOGENOM" id="CLU_3330120_0_0_3"/>
<proteinExistence type="predicted"/>
<dbReference type="PATRIC" id="fig|1641812.3.peg.136"/>
<evidence type="ECO:0000256" key="1">
    <source>
        <dbReference type="SAM" id="MobiDB-lite"/>
    </source>
</evidence>
<dbReference type="AlphaFoldDB" id="A0A0F6RJ02"/>
<reference evidence="2 3" key="1">
    <citation type="journal article" date="2015" name="Genome Announc.">
        <title>Complete Genome Sequence of Microcystis aeruginosa NIES-2549, a Bloom-Forming Cyanobacterium from Lake Kasumigaura, Japan.</title>
        <authorList>
            <person name="Yamaguchi H."/>
            <person name="Suzuki S."/>
            <person name="Tanabe Y."/>
            <person name="Osana Y."/>
            <person name="Shimura Y."/>
            <person name="Ishida K."/>
            <person name="Kawachi M."/>
        </authorList>
    </citation>
    <scope>NUCLEOTIDE SEQUENCE [LARGE SCALE GENOMIC DNA]</scope>
    <source>
        <strain evidence="2 3">NIES-2549</strain>
    </source>
</reference>
<accession>A0A0F6RJ02</accession>
<dbReference type="Proteomes" id="UP000034103">
    <property type="component" value="Chromosome"/>
</dbReference>
<gene>
    <name evidence="2" type="ORF">MYAER_0131</name>
</gene>
<dbReference type="EMBL" id="CP011304">
    <property type="protein sequence ID" value="AKE62495.1"/>
    <property type="molecule type" value="Genomic_DNA"/>
</dbReference>
<organism evidence="2 3">
    <name type="scientific">Microcystis aeruginosa NIES-2549</name>
    <dbReference type="NCBI Taxonomy" id="1641812"/>
    <lineage>
        <taxon>Bacteria</taxon>
        <taxon>Bacillati</taxon>
        <taxon>Cyanobacteriota</taxon>
        <taxon>Cyanophyceae</taxon>
        <taxon>Oscillatoriophycideae</taxon>
        <taxon>Chroococcales</taxon>
        <taxon>Microcystaceae</taxon>
        <taxon>Microcystis</taxon>
    </lineage>
</organism>
<sequence length="38" mass="4305">MGERGEGRREKGVGSGERGEGRINNQFLITEFSMNYEL</sequence>
<name>A0A0F6RJ02_MICAE</name>
<evidence type="ECO:0000313" key="3">
    <source>
        <dbReference type="Proteomes" id="UP000034103"/>
    </source>
</evidence>
<feature type="region of interest" description="Disordered" evidence="1">
    <location>
        <begin position="1"/>
        <end position="24"/>
    </location>
</feature>
<evidence type="ECO:0000313" key="2">
    <source>
        <dbReference type="EMBL" id="AKE62495.1"/>
    </source>
</evidence>